<feature type="transmembrane region" description="Helical" evidence="1">
    <location>
        <begin position="6"/>
        <end position="27"/>
    </location>
</feature>
<dbReference type="EMBL" id="GGEC01092382">
    <property type="protein sequence ID" value="MBX72866.1"/>
    <property type="molecule type" value="Transcribed_RNA"/>
</dbReference>
<keyword evidence="1" id="KW-0812">Transmembrane</keyword>
<evidence type="ECO:0000313" key="2">
    <source>
        <dbReference type="EMBL" id="MBX72866.1"/>
    </source>
</evidence>
<organism evidence="2">
    <name type="scientific">Rhizophora mucronata</name>
    <name type="common">Asiatic mangrove</name>
    <dbReference type="NCBI Taxonomy" id="61149"/>
    <lineage>
        <taxon>Eukaryota</taxon>
        <taxon>Viridiplantae</taxon>
        <taxon>Streptophyta</taxon>
        <taxon>Embryophyta</taxon>
        <taxon>Tracheophyta</taxon>
        <taxon>Spermatophyta</taxon>
        <taxon>Magnoliopsida</taxon>
        <taxon>eudicotyledons</taxon>
        <taxon>Gunneridae</taxon>
        <taxon>Pentapetalae</taxon>
        <taxon>rosids</taxon>
        <taxon>fabids</taxon>
        <taxon>Malpighiales</taxon>
        <taxon>Rhizophoraceae</taxon>
        <taxon>Rhizophora</taxon>
    </lineage>
</organism>
<dbReference type="AlphaFoldDB" id="A0A2P2R0U5"/>
<evidence type="ECO:0000256" key="1">
    <source>
        <dbReference type="SAM" id="Phobius"/>
    </source>
</evidence>
<proteinExistence type="predicted"/>
<accession>A0A2P2R0U5</accession>
<reference evidence="2" key="1">
    <citation type="submission" date="2018-02" db="EMBL/GenBank/DDBJ databases">
        <title>Rhizophora mucronata_Transcriptome.</title>
        <authorList>
            <person name="Meera S.P."/>
            <person name="Sreeshan A."/>
            <person name="Augustine A."/>
        </authorList>
    </citation>
    <scope>NUCLEOTIDE SEQUENCE</scope>
    <source>
        <tissue evidence="2">Leaf</tissue>
    </source>
</reference>
<name>A0A2P2R0U5_RHIMU</name>
<keyword evidence="1" id="KW-1133">Transmembrane helix</keyword>
<keyword evidence="1" id="KW-0472">Membrane</keyword>
<protein>
    <submittedName>
        <fullName evidence="2">Uncharacterized protein</fullName>
    </submittedName>
</protein>
<sequence>MLVNSIIFFLNICASGMVLLDSFFFGLGRGLVGASSLQ</sequence>